<dbReference type="EC" id="2.7.7.108" evidence="8"/>
<dbReference type="EC" id="2.7.7.-" evidence="8"/>
<evidence type="ECO:0000256" key="9">
    <source>
        <dbReference type="SAM" id="MobiDB-lite"/>
    </source>
</evidence>
<dbReference type="PANTHER" id="PTHR32057">
    <property type="entry name" value="PROTEIN ADENYLYLTRANSFERASE SELO, MITOCHONDRIAL"/>
    <property type="match status" value="1"/>
</dbReference>
<feature type="binding site" evidence="8">
    <location>
        <position position="119"/>
    </location>
    <ligand>
        <name>ATP</name>
        <dbReference type="ChEBI" id="CHEBI:30616"/>
    </ligand>
</feature>
<dbReference type="NCBIfam" id="NF000658">
    <property type="entry name" value="PRK00029.1"/>
    <property type="match status" value="1"/>
</dbReference>
<comment type="cofactor">
    <cofactor evidence="8">
        <name>Mg(2+)</name>
        <dbReference type="ChEBI" id="CHEBI:18420"/>
    </cofactor>
    <cofactor evidence="8">
        <name>Mn(2+)</name>
        <dbReference type="ChEBI" id="CHEBI:29035"/>
    </cofactor>
</comment>
<feature type="active site" description="Proton acceptor" evidence="8">
    <location>
        <position position="246"/>
    </location>
</feature>
<comment type="catalytic activity">
    <reaction evidence="8">
        <text>L-histidyl-[protein] + UTP = N(tele)-(5'-uridylyl)-L-histidyl-[protein] + diphosphate</text>
        <dbReference type="Rhea" id="RHEA:83891"/>
        <dbReference type="Rhea" id="RHEA-COMP:9745"/>
        <dbReference type="Rhea" id="RHEA-COMP:20239"/>
        <dbReference type="ChEBI" id="CHEBI:29979"/>
        <dbReference type="ChEBI" id="CHEBI:33019"/>
        <dbReference type="ChEBI" id="CHEBI:46398"/>
        <dbReference type="ChEBI" id="CHEBI:233474"/>
    </reaction>
</comment>
<dbReference type="GO" id="GO:0070733">
    <property type="term" value="F:AMPylase activity"/>
    <property type="evidence" value="ECO:0007669"/>
    <property type="project" value="UniProtKB-EC"/>
</dbReference>
<feature type="binding site" evidence="8">
    <location>
        <position position="247"/>
    </location>
    <ligand>
        <name>Mg(2+)</name>
        <dbReference type="ChEBI" id="CHEBI:18420"/>
    </ligand>
</feature>
<dbReference type="PANTHER" id="PTHR32057:SF14">
    <property type="entry name" value="PROTEIN ADENYLYLTRANSFERASE SELO, MITOCHONDRIAL"/>
    <property type="match status" value="1"/>
</dbReference>
<evidence type="ECO:0000256" key="3">
    <source>
        <dbReference type="ARBA" id="ARBA00022695"/>
    </source>
</evidence>
<gene>
    <name evidence="8" type="primary">ydiU</name>
    <name evidence="8" type="synonym">selO</name>
    <name evidence="10" type="ORF">E3D00_05705</name>
</gene>
<evidence type="ECO:0000256" key="4">
    <source>
        <dbReference type="ARBA" id="ARBA00022723"/>
    </source>
</evidence>
<evidence type="ECO:0000256" key="7">
    <source>
        <dbReference type="ARBA" id="ARBA00022842"/>
    </source>
</evidence>
<keyword evidence="11" id="KW-1185">Reference proteome</keyword>
<dbReference type="GO" id="GO:0005524">
    <property type="term" value="F:ATP binding"/>
    <property type="evidence" value="ECO:0007669"/>
    <property type="project" value="UniProtKB-UniRule"/>
</dbReference>
<keyword evidence="5 8" id="KW-0547">Nucleotide-binding</keyword>
<evidence type="ECO:0000313" key="10">
    <source>
        <dbReference type="EMBL" id="QDH17116.1"/>
    </source>
</evidence>
<feature type="binding site" evidence="8">
    <location>
        <position position="120"/>
    </location>
    <ligand>
        <name>ATP</name>
        <dbReference type="ChEBI" id="CHEBI:30616"/>
    </ligand>
</feature>
<evidence type="ECO:0000256" key="8">
    <source>
        <dbReference type="HAMAP-Rule" id="MF_00692"/>
    </source>
</evidence>
<feature type="compositionally biased region" description="Polar residues" evidence="9">
    <location>
        <begin position="476"/>
        <end position="485"/>
    </location>
</feature>
<keyword evidence="8" id="KW-0464">Manganese</keyword>
<comment type="function">
    <text evidence="8">Nucleotidyltransferase involved in the post-translational modification of proteins. It can catalyze the addition of adenosine monophosphate (AMP) or uridine monophosphate (UMP) to a protein, resulting in modifications known as AMPylation and UMPylation.</text>
</comment>
<dbReference type="KEGG" id="ssam:E3D00_05705"/>
<keyword evidence="7 8" id="KW-0460">Magnesium</keyword>
<feature type="binding site" evidence="8">
    <location>
        <position position="86"/>
    </location>
    <ligand>
        <name>ATP</name>
        <dbReference type="ChEBI" id="CHEBI:30616"/>
    </ligand>
</feature>
<feature type="binding site" evidence="8">
    <location>
        <position position="177"/>
    </location>
    <ligand>
        <name>ATP</name>
        <dbReference type="ChEBI" id="CHEBI:30616"/>
    </ligand>
</feature>
<proteinExistence type="inferred from homology"/>
<dbReference type="GO" id="GO:0030145">
    <property type="term" value="F:manganese ion binding"/>
    <property type="evidence" value="ECO:0007669"/>
    <property type="project" value="UniProtKB-UniRule"/>
</dbReference>
<accession>A0A4Y6UKW8</accession>
<dbReference type="GO" id="GO:0000287">
    <property type="term" value="F:magnesium ion binding"/>
    <property type="evidence" value="ECO:0007669"/>
    <property type="project" value="UniProtKB-UniRule"/>
</dbReference>
<evidence type="ECO:0000256" key="1">
    <source>
        <dbReference type="ARBA" id="ARBA00009747"/>
    </source>
</evidence>
<protein>
    <recommendedName>
        <fullName evidence="8">Protein nucleotidyltransferase YdiU</fullName>
        <ecNumber evidence="8">2.7.7.-</ecNumber>
    </recommendedName>
    <alternativeName>
        <fullName evidence="8">Protein adenylyltransferase YdiU</fullName>
        <ecNumber evidence="8">2.7.7.108</ecNumber>
    </alternativeName>
    <alternativeName>
        <fullName evidence="8">Protein uridylyltransferase YdiU</fullName>
        <ecNumber evidence="8">2.7.7.-</ecNumber>
    </alternativeName>
</protein>
<comment type="catalytic activity">
    <reaction evidence="8">
        <text>L-threonyl-[protein] + ATP = 3-O-(5'-adenylyl)-L-threonyl-[protein] + diphosphate</text>
        <dbReference type="Rhea" id="RHEA:54292"/>
        <dbReference type="Rhea" id="RHEA-COMP:11060"/>
        <dbReference type="Rhea" id="RHEA-COMP:13847"/>
        <dbReference type="ChEBI" id="CHEBI:30013"/>
        <dbReference type="ChEBI" id="CHEBI:30616"/>
        <dbReference type="ChEBI" id="CHEBI:33019"/>
        <dbReference type="ChEBI" id="CHEBI:138113"/>
        <dbReference type="EC" id="2.7.7.108"/>
    </reaction>
</comment>
<feature type="binding site" evidence="8">
    <location>
        <position position="87"/>
    </location>
    <ligand>
        <name>ATP</name>
        <dbReference type="ChEBI" id="CHEBI:30616"/>
    </ligand>
</feature>
<dbReference type="Pfam" id="PF02696">
    <property type="entry name" value="SelO"/>
    <property type="match status" value="1"/>
</dbReference>
<name>A0A4Y6UKW8_9PROT</name>
<dbReference type="HAMAP" id="MF_00692">
    <property type="entry name" value="SelO"/>
    <property type="match status" value="1"/>
</dbReference>
<sequence length="485" mass="54588">MFLLHEYASHHDTFTQPLQPKPFHAPHLLALNTSLVKNFNLDPEWLKSEPGLQMLSHGQRQDGDPPVAMAYAGHQFGHFVPSLGDGRAMLVGELKDTNGVLYDLHLKGSGPTPFSRHGDGLAALGPVLREYIISEAMHALGIPTTRSLAAITTGEKVYREAPMPGAVLARISLSHIRVGTFQYFAAQKDLTSLKKLMQYTLHRLYPEHSDTQNPALTLLDNVIARQAKLIAQWMHVGFIHGVMNTDNTSIAGETLDFGPCAFLDEYNPDKTFSFIDKNGRYAYDQQPNIALWNLQRLAEALLPLIDPDTNTAITLATKSLENFNTLFSQTYLSGWKRKLGLSSHNPSDPKLISALLTLMYQNEADFTLTFRRLSTLAHTDRTQGFVSLFKTPDHIQSWLSDWRQRCAEDELSESHRYDVMLKSNPRIIPRNHKIEEMISSALKGDYHPFNVMRDKLSSPFSEEPEDELEAPPTYEETVQNTFCGT</sequence>
<evidence type="ECO:0000256" key="5">
    <source>
        <dbReference type="ARBA" id="ARBA00022741"/>
    </source>
</evidence>
<feature type="binding site" evidence="8">
    <location>
        <position position="84"/>
    </location>
    <ligand>
        <name>ATP</name>
        <dbReference type="ChEBI" id="CHEBI:30616"/>
    </ligand>
</feature>
<comment type="catalytic activity">
    <reaction evidence="8">
        <text>L-seryl-[protein] + UTP = O-(5'-uridylyl)-L-seryl-[protein] + diphosphate</text>
        <dbReference type="Rhea" id="RHEA:64604"/>
        <dbReference type="Rhea" id="RHEA-COMP:9863"/>
        <dbReference type="Rhea" id="RHEA-COMP:16635"/>
        <dbReference type="ChEBI" id="CHEBI:29999"/>
        <dbReference type="ChEBI" id="CHEBI:33019"/>
        <dbReference type="ChEBI" id="CHEBI:46398"/>
        <dbReference type="ChEBI" id="CHEBI:156051"/>
    </reaction>
</comment>
<evidence type="ECO:0000256" key="6">
    <source>
        <dbReference type="ARBA" id="ARBA00022840"/>
    </source>
</evidence>
<feature type="binding site" evidence="8">
    <location>
        <position position="256"/>
    </location>
    <ligand>
        <name>ATP</name>
        <dbReference type="ChEBI" id="CHEBI:30616"/>
    </ligand>
</feature>
<comment type="catalytic activity">
    <reaction evidence="8">
        <text>L-tyrosyl-[protein] + UTP = O-(5'-uridylyl)-L-tyrosyl-[protein] + diphosphate</text>
        <dbReference type="Rhea" id="RHEA:83887"/>
        <dbReference type="Rhea" id="RHEA-COMP:10136"/>
        <dbReference type="Rhea" id="RHEA-COMP:20238"/>
        <dbReference type="ChEBI" id="CHEBI:33019"/>
        <dbReference type="ChEBI" id="CHEBI:46398"/>
        <dbReference type="ChEBI" id="CHEBI:46858"/>
        <dbReference type="ChEBI" id="CHEBI:90602"/>
    </reaction>
</comment>
<evidence type="ECO:0000256" key="2">
    <source>
        <dbReference type="ARBA" id="ARBA00022679"/>
    </source>
</evidence>
<keyword evidence="3 8" id="KW-0548">Nucleotidyltransferase</keyword>
<dbReference type="OrthoDB" id="9776281at2"/>
<keyword evidence="2 8" id="KW-0808">Transferase</keyword>
<comment type="catalytic activity">
    <reaction evidence="8">
        <text>L-seryl-[protein] + ATP = 3-O-(5'-adenylyl)-L-seryl-[protein] + diphosphate</text>
        <dbReference type="Rhea" id="RHEA:58120"/>
        <dbReference type="Rhea" id="RHEA-COMP:9863"/>
        <dbReference type="Rhea" id="RHEA-COMP:15073"/>
        <dbReference type="ChEBI" id="CHEBI:29999"/>
        <dbReference type="ChEBI" id="CHEBI:30616"/>
        <dbReference type="ChEBI" id="CHEBI:33019"/>
        <dbReference type="ChEBI" id="CHEBI:142516"/>
        <dbReference type="EC" id="2.7.7.108"/>
    </reaction>
</comment>
<feature type="binding site" evidence="8">
    <location>
        <position position="256"/>
    </location>
    <ligand>
        <name>Mg(2+)</name>
        <dbReference type="ChEBI" id="CHEBI:18420"/>
    </ligand>
</feature>
<dbReference type="AlphaFoldDB" id="A0A4Y6UKW8"/>
<keyword evidence="4 8" id="KW-0479">Metal-binding</keyword>
<keyword evidence="6 8" id="KW-0067">ATP-binding</keyword>
<evidence type="ECO:0000313" key="11">
    <source>
        <dbReference type="Proteomes" id="UP000316313"/>
    </source>
</evidence>
<comment type="catalytic activity">
    <reaction evidence="8">
        <text>L-tyrosyl-[protein] + ATP = O-(5'-adenylyl)-L-tyrosyl-[protein] + diphosphate</text>
        <dbReference type="Rhea" id="RHEA:54288"/>
        <dbReference type="Rhea" id="RHEA-COMP:10136"/>
        <dbReference type="Rhea" id="RHEA-COMP:13846"/>
        <dbReference type="ChEBI" id="CHEBI:30616"/>
        <dbReference type="ChEBI" id="CHEBI:33019"/>
        <dbReference type="ChEBI" id="CHEBI:46858"/>
        <dbReference type="ChEBI" id="CHEBI:83624"/>
        <dbReference type="EC" id="2.7.7.108"/>
    </reaction>
</comment>
<dbReference type="InterPro" id="IPR003846">
    <property type="entry name" value="SelO"/>
</dbReference>
<dbReference type="RefSeq" id="WP_141460742.1">
    <property type="nucleotide sequence ID" value="NZ_CP038141.1"/>
</dbReference>
<feature type="region of interest" description="Disordered" evidence="9">
    <location>
        <begin position="457"/>
        <end position="485"/>
    </location>
</feature>
<dbReference type="EMBL" id="CP038141">
    <property type="protein sequence ID" value="QDH17116.1"/>
    <property type="molecule type" value="Genomic_DNA"/>
</dbReference>
<feature type="binding site" evidence="8">
    <location>
        <position position="170"/>
    </location>
    <ligand>
        <name>ATP</name>
        <dbReference type="ChEBI" id="CHEBI:30616"/>
    </ligand>
</feature>
<dbReference type="Proteomes" id="UP000316313">
    <property type="component" value="Chromosome"/>
</dbReference>
<comment type="similarity">
    <text evidence="1 8">Belongs to the SELO family.</text>
</comment>
<organism evidence="10 11">
    <name type="scientific">Swingsia samuiensis</name>
    <dbReference type="NCBI Taxonomy" id="1293412"/>
    <lineage>
        <taxon>Bacteria</taxon>
        <taxon>Pseudomonadati</taxon>
        <taxon>Pseudomonadota</taxon>
        <taxon>Alphaproteobacteria</taxon>
        <taxon>Acetobacterales</taxon>
        <taxon>Acetobacteraceae</taxon>
        <taxon>Swingsia</taxon>
    </lineage>
</organism>
<reference evidence="10 11" key="1">
    <citation type="submission" date="2019-03" db="EMBL/GenBank/DDBJ databases">
        <title>The complete genome sequence of Swingsia samuiensis NBRC107927(T).</title>
        <authorList>
            <person name="Chua K.-O."/>
            <person name="Chan K.-G."/>
            <person name="See-Too W.-S."/>
        </authorList>
    </citation>
    <scope>NUCLEOTIDE SEQUENCE [LARGE SCALE GENOMIC DNA]</scope>
    <source>
        <strain evidence="10 11">AH83</strain>
    </source>
</reference>
<feature type="binding site" evidence="8">
    <location>
        <position position="107"/>
    </location>
    <ligand>
        <name>ATP</name>
        <dbReference type="ChEBI" id="CHEBI:30616"/>
    </ligand>
</feature>